<name>A0A922CYV4_MANSE</name>
<evidence type="ECO:0000256" key="2">
    <source>
        <dbReference type="SAM" id="SignalP"/>
    </source>
</evidence>
<keyword evidence="2" id="KW-0732">Signal</keyword>
<evidence type="ECO:0000313" key="4">
    <source>
        <dbReference type="Proteomes" id="UP000791440"/>
    </source>
</evidence>
<evidence type="ECO:0008006" key="5">
    <source>
        <dbReference type="Google" id="ProtNLM"/>
    </source>
</evidence>
<dbReference type="AlphaFoldDB" id="A0A922CYV4"/>
<comment type="caution">
    <text evidence="3">The sequence shown here is derived from an EMBL/GenBank/DDBJ whole genome shotgun (WGS) entry which is preliminary data.</text>
</comment>
<reference evidence="3" key="2">
    <citation type="submission" date="2020-12" db="EMBL/GenBank/DDBJ databases">
        <authorList>
            <person name="Kanost M."/>
        </authorList>
    </citation>
    <scope>NUCLEOTIDE SEQUENCE</scope>
</reference>
<accession>A0A922CYV4</accession>
<dbReference type="Proteomes" id="UP000791440">
    <property type="component" value="Unassembled WGS sequence"/>
</dbReference>
<evidence type="ECO:0000313" key="3">
    <source>
        <dbReference type="EMBL" id="KAG6462273.1"/>
    </source>
</evidence>
<gene>
    <name evidence="3" type="ORF">O3G_MSEX013154</name>
</gene>
<feature type="region of interest" description="Disordered" evidence="1">
    <location>
        <begin position="231"/>
        <end position="259"/>
    </location>
</feature>
<reference evidence="3" key="1">
    <citation type="journal article" date="2016" name="Insect Biochem. Mol. Biol.">
        <title>Multifaceted biological insights from a draft genome sequence of the tobacco hornworm moth, Manduca sexta.</title>
        <authorList>
            <person name="Kanost M.R."/>
            <person name="Arrese E.L."/>
            <person name="Cao X."/>
            <person name="Chen Y.R."/>
            <person name="Chellapilla S."/>
            <person name="Goldsmith M.R."/>
            <person name="Grosse-Wilde E."/>
            <person name="Heckel D.G."/>
            <person name="Herndon N."/>
            <person name="Jiang H."/>
            <person name="Papanicolaou A."/>
            <person name="Qu J."/>
            <person name="Soulages J.L."/>
            <person name="Vogel H."/>
            <person name="Walters J."/>
            <person name="Waterhouse R.M."/>
            <person name="Ahn S.J."/>
            <person name="Almeida F.C."/>
            <person name="An C."/>
            <person name="Aqrawi P."/>
            <person name="Bretschneider A."/>
            <person name="Bryant W.B."/>
            <person name="Bucks S."/>
            <person name="Chao H."/>
            <person name="Chevignon G."/>
            <person name="Christen J.M."/>
            <person name="Clarke D.F."/>
            <person name="Dittmer N.T."/>
            <person name="Ferguson L.C.F."/>
            <person name="Garavelou S."/>
            <person name="Gordon K.H.J."/>
            <person name="Gunaratna R.T."/>
            <person name="Han Y."/>
            <person name="Hauser F."/>
            <person name="He Y."/>
            <person name="Heidel-Fischer H."/>
            <person name="Hirsh A."/>
            <person name="Hu Y."/>
            <person name="Jiang H."/>
            <person name="Kalra D."/>
            <person name="Klinner C."/>
            <person name="Konig C."/>
            <person name="Kovar C."/>
            <person name="Kroll A.R."/>
            <person name="Kuwar S.S."/>
            <person name="Lee S.L."/>
            <person name="Lehman R."/>
            <person name="Li K."/>
            <person name="Li Z."/>
            <person name="Liang H."/>
            <person name="Lovelace S."/>
            <person name="Lu Z."/>
            <person name="Mansfield J.H."/>
            <person name="McCulloch K.J."/>
            <person name="Mathew T."/>
            <person name="Morton B."/>
            <person name="Muzny D.M."/>
            <person name="Neunemann D."/>
            <person name="Ongeri F."/>
            <person name="Pauchet Y."/>
            <person name="Pu L.L."/>
            <person name="Pyrousis I."/>
            <person name="Rao X.J."/>
            <person name="Redding A."/>
            <person name="Roesel C."/>
            <person name="Sanchez-Gracia A."/>
            <person name="Schaack S."/>
            <person name="Shukla A."/>
            <person name="Tetreau G."/>
            <person name="Wang Y."/>
            <person name="Xiong G.H."/>
            <person name="Traut W."/>
            <person name="Walsh T.K."/>
            <person name="Worley K.C."/>
            <person name="Wu D."/>
            <person name="Wu W."/>
            <person name="Wu Y.Q."/>
            <person name="Zhang X."/>
            <person name="Zou Z."/>
            <person name="Zucker H."/>
            <person name="Briscoe A.D."/>
            <person name="Burmester T."/>
            <person name="Clem R.J."/>
            <person name="Feyereisen R."/>
            <person name="Grimmelikhuijzen C.J.P."/>
            <person name="Hamodrakas S.J."/>
            <person name="Hansson B.S."/>
            <person name="Huguet E."/>
            <person name="Jermiin L.S."/>
            <person name="Lan Q."/>
            <person name="Lehman H.K."/>
            <person name="Lorenzen M."/>
            <person name="Merzendorfer H."/>
            <person name="Michalopoulos I."/>
            <person name="Morton D.B."/>
            <person name="Muthukrishnan S."/>
            <person name="Oakeshott J.G."/>
            <person name="Palmer W."/>
            <person name="Park Y."/>
            <person name="Passarelli A.L."/>
            <person name="Rozas J."/>
            <person name="Schwartz L.M."/>
            <person name="Smith W."/>
            <person name="Southgate A."/>
            <person name="Vilcinskas A."/>
            <person name="Vogt R."/>
            <person name="Wang P."/>
            <person name="Werren J."/>
            <person name="Yu X.Q."/>
            <person name="Zhou J.J."/>
            <person name="Brown S.J."/>
            <person name="Scherer S.E."/>
            <person name="Richards S."/>
            <person name="Blissard G.W."/>
        </authorList>
    </citation>
    <scope>NUCLEOTIDE SEQUENCE</scope>
</reference>
<protein>
    <recommendedName>
        <fullName evidence="5">Kazal-like domain-containing protein</fullName>
    </recommendedName>
</protein>
<sequence>MAAPYFLFPAVLVPVLIINTKCHTANNSDVIVINSGHADVVDQPQNIINEPKTTETTENTKLMIPETTTTEAEIEATEDVVFVPNEKEVQRNFDDDKMKIGDILYRKTVGDIMNDRNVRIETEAPNEDIVFISGKNNENIETSKIERNKEVNIQKKEKPKKKFIDCANLDCNNTLNSVCGVKKDNGHLKYRLFLNDCYFRKVNCNFKYEENRYKQIELERCRNIASHNTERPFSYNPMPLPPPRPSPMDKSRRSLSSRR</sequence>
<keyword evidence="4" id="KW-1185">Reference proteome</keyword>
<evidence type="ECO:0000256" key="1">
    <source>
        <dbReference type="SAM" id="MobiDB-lite"/>
    </source>
</evidence>
<dbReference type="EMBL" id="JH668827">
    <property type="protein sequence ID" value="KAG6462273.1"/>
    <property type="molecule type" value="Genomic_DNA"/>
</dbReference>
<organism evidence="3 4">
    <name type="scientific">Manduca sexta</name>
    <name type="common">Tobacco hawkmoth</name>
    <name type="synonym">Tobacco hornworm</name>
    <dbReference type="NCBI Taxonomy" id="7130"/>
    <lineage>
        <taxon>Eukaryota</taxon>
        <taxon>Metazoa</taxon>
        <taxon>Ecdysozoa</taxon>
        <taxon>Arthropoda</taxon>
        <taxon>Hexapoda</taxon>
        <taxon>Insecta</taxon>
        <taxon>Pterygota</taxon>
        <taxon>Neoptera</taxon>
        <taxon>Endopterygota</taxon>
        <taxon>Lepidoptera</taxon>
        <taxon>Glossata</taxon>
        <taxon>Ditrysia</taxon>
        <taxon>Bombycoidea</taxon>
        <taxon>Sphingidae</taxon>
        <taxon>Sphinginae</taxon>
        <taxon>Sphingini</taxon>
        <taxon>Manduca</taxon>
    </lineage>
</organism>
<proteinExistence type="predicted"/>
<feature type="signal peptide" evidence="2">
    <location>
        <begin position="1"/>
        <end position="24"/>
    </location>
</feature>
<feature type="chain" id="PRO_5036758569" description="Kazal-like domain-containing protein" evidence="2">
    <location>
        <begin position="25"/>
        <end position="259"/>
    </location>
</feature>